<dbReference type="RefSeq" id="XP_059320069.1">
    <property type="nucleotide sequence ID" value="XM_059463346.1"/>
</dbReference>
<evidence type="ECO:0000313" key="5">
    <source>
        <dbReference type="EMBL" id="OBU00865.2"/>
    </source>
</evidence>
<evidence type="ECO:0000256" key="3">
    <source>
        <dbReference type="ARBA" id="ARBA00022691"/>
    </source>
</evidence>
<dbReference type="PANTHER" id="PTHR43712:SF19">
    <property type="entry name" value="DUAL O-METHYLTRANSFERASE_FAD-DEPENDENT MONOOXYGENASE ELCB"/>
    <property type="match status" value="1"/>
</dbReference>
<dbReference type="Proteomes" id="UP000091956">
    <property type="component" value="Unassembled WGS sequence"/>
</dbReference>
<keyword evidence="2" id="KW-0808">Transferase</keyword>
<dbReference type="GeneID" id="28834701"/>
<evidence type="ECO:0000256" key="1">
    <source>
        <dbReference type="ARBA" id="ARBA00022603"/>
    </source>
</evidence>
<reference evidence="5 6" key="1">
    <citation type="submission" date="2016-03" db="EMBL/GenBank/DDBJ databases">
        <title>Comparative genomics of Pseudogymnoascus destructans, the fungus causing white-nose syndrome of bats.</title>
        <authorList>
            <person name="Palmer J.M."/>
            <person name="Drees K.P."/>
            <person name="Foster J.T."/>
            <person name="Lindner D.L."/>
        </authorList>
    </citation>
    <scope>NUCLEOTIDE SEQUENCE [LARGE SCALE GENOMIC DNA]</scope>
    <source>
        <strain evidence="5 6">UAMH 10579</strain>
    </source>
</reference>
<reference evidence="6" key="2">
    <citation type="journal article" date="2018" name="Nat. Commun.">
        <title>Extreme sensitivity to ultraviolet light in the fungal pathogen causing white-nose syndrome of bats.</title>
        <authorList>
            <person name="Palmer J.M."/>
            <person name="Drees K.P."/>
            <person name="Foster J.T."/>
            <person name="Lindner D.L."/>
        </authorList>
    </citation>
    <scope>NUCLEOTIDE SEQUENCE [LARGE SCALE GENOMIC DNA]</scope>
    <source>
        <strain evidence="6">UAMH 10579</strain>
    </source>
</reference>
<gene>
    <name evidence="5" type="ORF">VE01_01315</name>
</gene>
<evidence type="ECO:0000256" key="2">
    <source>
        <dbReference type="ARBA" id="ARBA00022679"/>
    </source>
</evidence>
<dbReference type="STRING" id="342668.A0A1B8GYF8"/>
<keyword evidence="3" id="KW-0949">S-adenosyl-L-methionine</keyword>
<dbReference type="EMBL" id="KV460208">
    <property type="protein sequence ID" value="OBU00865.2"/>
    <property type="molecule type" value="Genomic_DNA"/>
</dbReference>
<dbReference type="SUPFAM" id="SSF46785">
    <property type="entry name" value="Winged helix' DNA-binding domain"/>
    <property type="match status" value="1"/>
</dbReference>
<dbReference type="InterPro" id="IPR016461">
    <property type="entry name" value="COMT-like"/>
</dbReference>
<dbReference type="Pfam" id="PF00891">
    <property type="entry name" value="Methyltransf_2"/>
    <property type="match status" value="1"/>
</dbReference>
<evidence type="ECO:0000313" key="6">
    <source>
        <dbReference type="Proteomes" id="UP000091956"/>
    </source>
</evidence>
<proteinExistence type="predicted"/>
<name>A0A1B8GYF8_9PEZI</name>
<keyword evidence="6" id="KW-1185">Reference proteome</keyword>
<sequence>MSVLSNMSLEQPNGVSQTAFPLEGLSWVITKNASIVSHYLEANHLPQPSRESDGPSTILPSGSPQKVQQARQEIIAAALEILQLAIGPSEFLPNLATGFQYVSCLSWLCQYKIFHLVPLDSTISYAELATAASVPEQRLKSIIRMVLTNSLFREQPNGKHVGHSATSALLARNEDVYAYATYMCAKSAPTAIHMAEAQKRWGADSTRTYETAYNVAFDTDLPFFDHLSRDKEKMGEFARYMRNVRSSEGVDFKHLVAGYQWSDICDNGTVVDVGGSTGGAAIELAKAFPNLNFVVEDLPANVDIGQKAAESLPADVASRLTFQAHDFMQPQPVRGADVYLLRMILHDWPDNEAATIIRSIVAAMADRPNSRLLIMDTVLPAPGSVPVSVERIVRVRDLTMMQAFNSKERDLEDWENLLAATDPNLQLVNVVQPFGSAMSVLEVACSSHNS</sequence>
<dbReference type="PANTHER" id="PTHR43712">
    <property type="entry name" value="PUTATIVE (AFU_ORTHOLOGUE AFUA_4G14580)-RELATED"/>
    <property type="match status" value="1"/>
</dbReference>
<dbReference type="AlphaFoldDB" id="A0A1B8GYF8"/>
<evidence type="ECO:0000259" key="4">
    <source>
        <dbReference type="Pfam" id="PF00891"/>
    </source>
</evidence>
<keyword evidence="1" id="KW-0489">Methyltransferase</keyword>
<dbReference type="InterPro" id="IPR029063">
    <property type="entry name" value="SAM-dependent_MTases_sf"/>
</dbReference>
<dbReference type="GO" id="GO:0032259">
    <property type="term" value="P:methylation"/>
    <property type="evidence" value="ECO:0007669"/>
    <property type="project" value="UniProtKB-KW"/>
</dbReference>
<organism evidence="5 6">
    <name type="scientific">Pseudogymnoascus verrucosus</name>
    <dbReference type="NCBI Taxonomy" id="342668"/>
    <lineage>
        <taxon>Eukaryota</taxon>
        <taxon>Fungi</taxon>
        <taxon>Dikarya</taxon>
        <taxon>Ascomycota</taxon>
        <taxon>Pezizomycotina</taxon>
        <taxon>Leotiomycetes</taxon>
        <taxon>Thelebolales</taxon>
        <taxon>Thelebolaceae</taxon>
        <taxon>Pseudogymnoascus</taxon>
    </lineage>
</organism>
<dbReference type="Gene3D" id="3.40.50.150">
    <property type="entry name" value="Vaccinia Virus protein VP39"/>
    <property type="match status" value="1"/>
</dbReference>
<dbReference type="PROSITE" id="PS51683">
    <property type="entry name" value="SAM_OMT_II"/>
    <property type="match status" value="1"/>
</dbReference>
<dbReference type="InterPro" id="IPR036388">
    <property type="entry name" value="WH-like_DNA-bd_sf"/>
</dbReference>
<protein>
    <recommendedName>
        <fullName evidence="4">O-methyltransferase C-terminal domain-containing protein</fullName>
    </recommendedName>
</protein>
<dbReference type="InterPro" id="IPR001077">
    <property type="entry name" value="COMT_C"/>
</dbReference>
<dbReference type="GO" id="GO:0008171">
    <property type="term" value="F:O-methyltransferase activity"/>
    <property type="evidence" value="ECO:0007669"/>
    <property type="project" value="InterPro"/>
</dbReference>
<dbReference type="Gene3D" id="1.10.10.10">
    <property type="entry name" value="Winged helix-like DNA-binding domain superfamily/Winged helix DNA-binding domain"/>
    <property type="match status" value="1"/>
</dbReference>
<feature type="domain" description="O-methyltransferase C-terminal" evidence="4">
    <location>
        <begin position="211"/>
        <end position="419"/>
    </location>
</feature>
<accession>A0A1B8GYF8</accession>
<dbReference type="SUPFAM" id="SSF53335">
    <property type="entry name" value="S-adenosyl-L-methionine-dependent methyltransferases"/>
    <property type="match status" value="1"/>
</dbReference>
<dbReference type="InterPro" id="IPR036390">
    <property type="entry name" value="WH_DNA-bd_sf"/>
</dbReference>